<name>A0ABX1D6R2_9FLAO</name>
<gene>
    <name evidence="1" type="ORF">HC175_18385</name>
</gene>
<dbReference type="Proteomes" id="UP000703674">
    <property type="component" value="Unassembled WGS sequence"/>
</dbReference>
<organism evidence="1 2">
    <name type="scientific">Salinimicrobium oceani</name>
    <dbReference type="NCBI Taxonomy" id="2722702"/>
    <lineage>
        <taxon>Bacteria</taxon>
        <taxon>Pseudomonadati</taxon>
        <taxon>Bacteroidota</taxon>
        <taxon>Flavobacteriia</taxon>
        <taxon>Flavobacteriales</taxon>
        <taxon>Flavobacteriaceae</taxon>
        <taxon>Salinimicrobium</taxon>
    </lineage>
</organism>
<keyword evidence="2" id="KW-1185">Reference proteome</keyword>
<dbReference type="EMBL" id="JAAVJR010000590">
    <property type="protein sequence ID" value="NJW54883.1"/>
    <property type="molecule type" value="Genomic_DNA"/>
</dbReference>
<reference evidence="1 2" key="1">
    <citation type="submission" date="2020-03" db="EMBL/GenBank/DDBJ databases">
        <title>Salinimicrobium sp. nov, isolated from SCS.</title>
        <authorList>
            <person name="Cao W.R."/>
        </authorList>
    </citation>
    <scope>NUCLEOTIDE SEQUENCE [LARGE SCALE GENOMIC DNA]</scope>
    <source>
        <strain evidence="2">J15B91</strain>
    </source>
</reference>
<comment type="caution">
    <text evidence="1">The sequence shown here is derived from an EMBL/GenBank/DDBJ whole genome shotgun (WGS) entry which is preliminary data.</text>
</comment>
<protein>
    <recommendedName>
        <fullName evidence="3">TonB-dependent receptor</fullName>
    </recommendedName>
</protein>
<evidence type="ECO:0000313" key="2">
    <source>
        <dbReference type="Proteomes" id="UP000703674"/>
    </source>
</evidence>
<evidence type="ECO:0000313" key="1">
    <source>
        <dbReference type="EMBL" id="NJW54883.1"/>
    </source>
</evidence>
<proteinExistence type="predicted"/>
<feature type="non-terminal residue" evidence="1">
    <location>
        <position position="1"/>
    </location>
</feature>
<dbReference type="RefSeq" id="WP_168139683.1">
    <property type="nucleotide sequence ID" value="NZ_JAAVJR010000590.1"/>
</dbReference>
<sequence length="59" mass="6349">RVAETIGLDGLTISLRGTNVATWLKDDGLKLDPEVQAIGYTTLTTPPVESYTVGVNLKF</sequence>
<evidence type="ECO:0008006" key="3">
    <source>
        <dbReference type="Google" id="ProtNLM"/>
    </source>
</evidence>
<accession>A0ABX1D6R2</accession>